<evidence type="ECO:0000256" key="2">
    <source>
        <dbReference type="SAM" id="Phobius"/>
    </source>
</evidence>
<keyword evidence="2" id="KW-0812">Transmembrane</keyword>
<gene>
    <name evidence="3" type="ORF">DQX05_11385</name>
</gene>
<dbReference type="OrthoDB" id="2691442at2"/>
<dbReference type="InterPro" id="IPR024563">
    <property type="entry name" value="YqhR"/>
</dbReference>
<feature type="transmembrane region" description="Helical" evidence="2">
    <location>
        <begin position="93"/>
        <end position="118"/>
    </location>
</feature>
<dbReference type="RefSeq" id="WP_119793619.1">
    <property type="nucleotide sequence ID" value="NZ_QYZD01000008.1"/>
</dbReference>
<dbReference type="AlphaFoldDB" id="A0A3A3GZS1"/>
<proteinExistence type="predicted"/>
<feature type="transmembrane region" description="Helical" evidence="2">
    <location>
        <begin position="67"/>
        <end position="87"/>
    </location>
</feature>
<dbReference type="EMBL" id="QYZD01000008">
    <property type="protein sequence ID" value="RJG24032.1"/>
    <property type="molecule type" value="Genomic_DNA"/>
</dbReference>
<evidence type="ECO:0000313" key="4">
    <source>
        <dbReference type="Proteomes" id="UP000266177"/>
    </source>
</evidence>
<feature type="transmembrane region" description="Helical" evidence="2">
    <location>
        <begin position="12"/>
        <end position="30"/>
    </location>
</feature>
<feature type="compositionally biased region" description="Basic and acidic residues" evidence="1">
    <location>
        <begin position="169"/>
        <end position="192"/>
    </location>
</feature>
<evidence type="ECO:0000256" key="1">
    <source>
        <dbReference type="SAM" id="MobiDB-lite"/>
    </source>
</evidence>
<evidence type="ECO:0000313" key="3">
    <source>
        <dbReference type="EMBL" id="RJG24032.1"/>
    </source>
</evidence>
<feature type="transmembrane region" description="Helical" evidence="2">
    <location>
        <begin position="130"/>
        <end position="149"/>
    </location>
</feature>
<reference evidence="3 4" key="1">
    <citation type="submission" date="2018-09" db="EMBL/GenBank/DDBJ databases">
        <title>Paenibacillus SK2017-BO5.</title>
        <authorList>
            <person name="Piskunova J.V."/>
            <person name="Dubiley S.A."/>
            <person name="Severinov K.V."/>
        </authorList>
    </citation>
    <scope>NUCLEOTIDE SEQUENCE [LARGE SCALE GENOMIC DNA]</scope>
    <source>
        <strain evidence="3 4">BO5</strain>
    </source>
</reference>
<keyword evidence="2" id="KW-0472">Membrane</keyword>
<dbReference type="Pfam" id="PF11085">
    <property type="entry name" value="YqhR"/>
    <property type="match status" value="1"/>
</dbReference>
<keyword evidence="2" id="KW-1133">Transmembrane helix</keyword>
<feature type="region of interest" description="Disordered" evidence="1">
    <location>
        <begin position="153"/>
        <end position="198"/>
    </location>
</feature>
<name>A0A3A3GZS1_PANTH</name>
<protein>
    <submittedName>
        <fullName evidence="3">DUF1440 domain-containing protein</fullName>
    </submittedName>
</protein>
<accession>A0A3A3GZS1</accession>
<organism evidence="3 4">
    <name type="scientific">Paenibacillus thiaminolyticus</name>
    <name type="common">Bacillus thiaminolyticus</name>
    <dbReference type="NCBI Taxonomy" id="49283"/>
    <lineage>
        <taxon>Bacteria</taxon>
        <taxon>Bacillati</taxon>
        <taxon>Bacillota</taxon>
        <taxon>Bacilli</taxon>
        <taxon>Bacillales</taxon>
        <taxon>Paenibacillaceae</taxon>
        <taxon>Paenibacillus</taxon>
    </lineage>
</organism>
<comment type="caution">
    <text evidence="3">The sequence shown here is derived from an EMBL/GenBank/DDBJ whole genome shotgun (WGS) entry which is preliminary data.</text>
</comment>
<sequence length="198" mass="22228">MNQRQTRMQQQRTNPFSFGVVTGFFAGLIWGGLHWLSYIFKFTIIVPGFLVEPFFKHDYLTTGYGQVLGLGTFIVFSILAALFYVLVLRKVPGPWAGVVFGLVWWVILFVAAGPLLGLVPPVRHTTWNTIWTESCTMLLWGLFIGYTVATEFNEEREREPQDSDQSDASGDRQDSPDKGEKDGGGDASDDRSQPQPVM</sequence>
<dbReference type="Proteomes" id="UP000266177">
    <property type="component" value="Unassembled WGS sequence"/>
</dbReference>